<organism evidence="1 2">
    <name type="scientific">Haematococcus lacustris</name>
    <name type="common">Green alga</name>
    <name type="synonym">Haematococcus pluvialis</name>
    <dbReference type="NCBI Taxonomy" id="44745"/>
    <lineage>
        <taxon>Eukaryota</taxon>
        <taxon>Viridiplantae</taxon>
        <taxon>Chlorophyta</taxon>
        <taxon>core chlorophytes</taxon>
        <taxon>Chlorophyceae</taxon>
        <taxon>CS clade</taxon>
        <taxon>Chlamydomonadales</taxon>
        <taxon>Haematococcaceae</taxon>
        <taxon>Haematococcus</taxon>
    </lineage>
</organism>
<dbReference type="Proteomes" id="UP000485058">
    <property type="component" value="Unassembled WGS sequence"/>
</dbReference>
<name>A0A699Z6Y2_HAELA</name>
<accession>A0A699Z6Y2</accession>
<proteinExistence type="predicted"/>
<protein>
    <submittedName>
        <fullName evidence="1">Uncharacterized protein</fullName>
    </submittedName>
</protein>
<gene>
    <name evidence="1" type="ORF">HaLaN_13948</name>
</gene>
<keyword evidence="2" id="KW-1185">Reference proteome</keyword>
<evidence type="ECO:0000313" key="1">
    <source>
        <dbReference type="EMBL" id="GFH17335.1"/>
    </source>
</evidence>
<comment type="caution">
    <text evidence="1">The sequence shown here is derived from an EMBL/GenBank/DDBJ whole genome shotgun (WGS) entry which is preliminary data.</text>
</comment>
<sequence length="66" mass="7368">MQQARQHNKVATVDEFRTSRVSSAVNSPQLNRSKPTRAFRLEALKTWNPGASGARRQCKASCDAHD</sequence>
<dbReference type="AlphaFoldDB" id="A0A699Z6Y2"/>
<reference evidence="1 2" key="1">
    <citation type="submission" date="2020-02" db="EMBL/GenBank/DDBJ databases">
        <title>Draft genome sequence of Haematococcus lacustris strain NIES-144.</title>
        <authorList>
            <person name="Morimoto D."/>
            <person name="Nakagawa S."/>
            <person name="Yoshida T."/>
            <person name="Sawayama S."/>
        </authorList>
    </citation>
    <scope>NUCLEOTIDE SEQUENCE [LARGE SCALE GENOMIC DNA]</scope>
    <source>
        <strain evidence="1 2">NIES-144</strain>
    </source>
</reference>
<evidence type="ECO:0000313" key="2">
    <source>
        <dbReference type="Proteomes" id="UP000485058"/>
    </source>
</evidence>
<dbReference type="EMBL" id="BLLF01001132">
    <property type="protein sequence ID" value="GFH17335.1"/>
    <property type="molecule type" value="Genomic_DNA"/>
</dbReference>